<evidence type="ECO:0000256" key="13">
    <source>
        <dbReference type="SAM" id="MobiDB-lite"/>
    </source>
</evidence>
<evidence type="ECO:0000256" key="7">
    <source>
        <dbReference type="ARBA" id="ARBA00023053"/>
    </source>
</evidence>
<proteinExistence type="inferred from homology"/>
<sequence>MSCLIYQSAEFYRHYYTFPTTIDIEVLKDVPFKKPAVTFCYKATIGRSKFCADHPHLCERPENLPEFCRRHSHYCKGDLLSLVIPKFGYFTNYSKETEETARELLIESQDVPSAFFNQSVSITYVEDPDINAFAKCYSKHLHLYSDDEEDEKATTLINLNIFPEDVIYNFKIELPESELFYPWERTQVYAAVHSPYIPFNPIYDGIGIRPGYDYYIDVKLASSQFSKKGESLLRLSLEPLGQPDEEGLHQRQTCVLVHVHLEHQFGLFSYTLSSTTPSLFKGSLIRRHAENRAGKLPEAVLGLRRTDDEQITEEPCDAASEEPNSFDPLASTTSRIPGISEC</sequence>
<evidence type="ECO:0000313" key="14">
    <source>
        <dbReference type="EMBL" id="GBN00127.1"/>
    </source>
</evidence>
<keyword evidence="8 12" id="KW-0406">Ion transport</keyword>
<evidence type="ECO:0000256" key="12">
    <source>
        <dbReference type="RuleBase" id="RU000679"/>
    </source>
</evidence>
<keyword evidence="6" id="KW-1133">Transmembrane helix</keyword>
<evidence type="ECO:0000256" key="8">
    <source>
        <dbReference type="ARBA" id="ARBA00023065"/>
    </source>
</evidence>
<evidence type="ECO:0000313" key="15">
    <source>
        <dbReference type="Proteomes" id="UP000499080"/>
    </source>
</evidence>
<keyword evidence="7" id="KW-0915">Sodium</keyword>
<keyword evidence="15" id="KW-1185">Reference proteome</keyword>
<reference evidence="14 15" key="1">
    <citation type="journal article" date="2019" name="Sci. Rep.">
        <title>Orb-weaving spider Araneus ventricosus genome elucidates the spidroin gene catalogue.</title>
        <authorList>
            <person name="Kono N."/>
            <person name="Nakamura H."/>
            <person name="Ohtoshi R."/>
            <person name="Moran D.A.P."/>
            <person name="Shinohara A."/>
            <person name="Yoshida Y."/>
            <person name="Fujiwara M."/>
            <person name="Mori M."/>
            <person name="Tomita M."/>
            <person name="Arakawa K."/>
        </authorList>
    </citation>
    <scope>NUCLEOTIDE SEQUENCE [LARGE SCALE GENOMIC DNA]</scope>
</reference>
<gene>
    <name evidence="14" type="ORF">AVEN_275590_1</name>
</gene>
<keyword evidence="5 12" id="KW-0812">Transmembrane</keyword>
<evidence type="ECO:0000256" key="9">
    <source>
        <dbReference type="ARBA" id="ARBA00023136"/>
    </source>
</evidence>
<evidence type="ECO:0000256" key="1">
    <source>
        <dbReference type="ARBA" id="ARBA00004141"/>
    </source>
</evidence>
<dbReference type="Pfam" id="PF00858">
    <property type="entry name" value="ASC"/>
    <property type="match status" value="1"/>
</dbReference>
<comment type="subcellular location">
    <subcellularLocation>
        <location evidence="1">Membrane</location>
        <topology evidence="1">Multi-pass membrane protein</topology>
    </subcellularLocation>
</comment>
<accession>A0A4Y2KEY1</accession>
<evidence type="ECO:0000256" key="6">
    <source>
        <dbReference type="ARBA" id="ARBA00022989"/>
    </source>
</evidence>
<keyword evidence="4 12" id="KW-0894">Sodium channel</keyword>
<organism evidence="14 15">
    <name type="scientific">Araneus ventricosus</name>
    <name type="common">Orbweaver spider</name>
    <name type="synonym">Epeira ventricosa</name>
    <dbReference type="NCBI Taxonomy" id="182803"/>
    <lineage>
        <taxon>Eukaryota</taxon>
        <taxon>Metazoa</taxon>
        <taxon>Ecdysozoa</taxon>
        <taxon>Arthropoda</taxon>
        <taxon>Chelicerata</taxon>
        <taxon>Arachnida</taxon>
        <taxon>Araneae</taxon>
        <taxon>Araneomorphae</taxon>
        <taxon>Entelegynae</taxon>
        <taxon>Araneoidea</taxon>
        <taxon>Araneidae</taxon>
        <taxon>Araneus</taxon>
    </lineage>
</organism>
<evidence type="ECO:0000256" key="4">
    <source>
        <dbReference type="ARBA" id="ARBA00022461"/>
    </source>
</evidence>
<dbReference type="GO" id="GO:0005272">
    <property type="term" value="F:sodium channel activity"/>
    <property type="evidence" value="ECO:0007669"/>
    <property type="project" value="UniProtKB-KW"/>
</dbReference>
<evidence type="ECO:0000256" key="10">
    <source>
        <dbReference type="ARBA" id="ARBA00023201"/>
    </source>
</evidence>
<protein>
    <submittedName>
        <fullName evidence="14">Uncharacterized protein</fullName>
    </submittedName>
</protein>
<feature type="region of interest" description="Disordered" evidence="13">
    <location>
        <begin position="306"/>
        <end position="342"/>
    </location>
</feature>
<evidence type="ECO:0000256" key="5">
    <source>
        <dbReference type="ARBA" id="ARBA00022692"/>
    </source>
</evidence>
<dbReference type="Proteomes" id="UP000499080">
    <property type="component" value="Unassembled WGS sequence"/>
</dbReference>
<name>A0A4Y2KEY1_ARAVE</name>
<evidence type="ECO:0000256" key="3">
    <source>
        <dbReference type="ARBA" id="ARBA00022448"/>
    </source>
</evidence>
<comment type="caution">
    <text evidence="14">The sequence shown here is derived from an EMBL/GenBank/DDBJ whole genome shotgun (WGS) entry which is preliminary data.</text>
</comment>
<dbReference type="InterPro" id="IPR001873">
    <property type="entry name" value="ENaC"/>
</dbReference>
<keyword evidence="11 12" id="KW-0407">Ion channel</keyword>
<evidence type="ECO:0000256" key="2">
    <source>
        <dbReference type="ARBA" id="ARBA00007193"/>
    </source>
</evidence>
<dbReference type="AlphaFoldDB" id="A0A4Y2KEY1"/>
<feature type="compositionally biased region" description="Acidic residues" evidence="13">
    <location>
        <begin position="309"/>
        <end position="320"/>
    </location>
</feature>
<dbReference type="EMBL" id="BGPR01004482">
    <property type="protein sequence ID" value="GBN00127.1"/>
    <property type="molecule type" value="Genomic_DNA"/>
</dbReference>
<keyword evidence="9" id="KW-0472">Membrane</keyword>
<keyword evidence="10 12" id="KW-0739">Sodium transport</keyword>
<comment type="similarity">
    <text evidence="2 12">Belongs to the amiloride-sensitive sodium channel (TC 1.A.6) family.</text>
</comment>
<dbReference type="GO" id="GO:0016020">
    <property type="term" value="C:membrane"/>
    <property type="evidence" value="ECO:0007669"/>
    <property type="project" value="UniProtKB-SubCell"/>
</dbReference>
<keyword evidence="3 12" id="KW-0813">Transport</keyword>
<evidence type="ECO:0000256" key="11">
    <source>
        <dbReference type="ARBA" id="ARBA00023303"/>
    </source>
</evidence>